<protein>
    <submittedName>
        <fullName evidence="2">Uncharacterized protein</fullName>
    </submittedName>
</protein>
<feature type="region of interest" description="Disordered" evidence="1">
    <location>
        <begin position="34"/>
        <end position="128"/>
    </location>
</feature>
<reference evidence="2" key="1">
    <citation type="submission" date="2014-03" db="EMBL/GenBank/DDBJ databases">
        <authorList>
            <person name="Casaregola S."/>
        </authorList>
    </citation>
    <scope>NUCLEOTIDE SEQUENCE [LARGE SCALE GENOMIC DNA]</scope>
    <source>
        <strain evidence="2">CLIB 918</strain>
    </source>
</reference>
<evidence type="ECO:0000313" key="2">
    <source>
        <dbReference type="EMBL" id="CDO51264.1"/>
    </source>
</evidence>
<comment type="caution">
    <text evidence="2">The sequence shown here is derived from an EMBL/GenBank/DDBJ whole genome shotgun (WGS) entry which is preliminary data.</text>
</comment>
<evidence type="ECO:0000313" key="3">
    <source>
        <dbReference type="Proteomes" id="UP000242525"/>
    </source>
</evidence>
<dbReference type="EMBL" id="CCBN010000001">
    <property type="protein sequence ID" value="CDO51264.1"/>
    <property type="molecule type" value="Genomic_DNA"/>
</dbReference>
<dbReference type="Proteomes" id="UP000242525">
    <property type="component" value="Unassembled WGS sequence"/>
</dbReference>
<keyword evidence="3" id="KW-1185">Reference proteome</keyword>
<name>A0A0J9YHF0_GEOCN</name>
<feature type="compositionally biased region" description="Polar residues" evidence="1">
    <location>
        <begin position="67"/>
        <end position="76"/>
    </location>
</feature>
<feature type="compositionally biased region" description="Low complexity" evidence="1">
    <location>
        <begin position="34"/>
        <end position="53"/>
    </location>
</feature>
<proteinExistence type="predicted"/>
<feature type="compositionally biased region" description="Polar residues" evidence="1">
    <location>
        <begin position="111"/>
        <end position="121"/>
    </location>
</feature>
<gene>
    <name evidence="2" type="ORF">BN980_GECA01s03453g</name>
</gene>
<dbReference type="AlphaFoldDB" id="A0A0J9YHF0"/>
<sequence>MNKYCFNDNQNILAEVFGVLVCRLLSIEVPISNQQQNQQQNSNQQQRYSGSNSDNITSSVECAELASNENENSTARNKTRPPAAEDNTAVLLPDMNEITLETSDHNPTGLRRSSFSKNTPAPTGLSPKRVQFKTPLITVRVVESDESSSGCSNSDCTECSDSDDEGAIRVSDITDEQDLLSQSMALDAQVKFWHDYHIQTKFKSIC</sequence>
<accession>A0A0J9YHF0</accession>
<organism evidence="2 3">
    <name type="scientific">Geotrichum candidum</name>
    <name type="common">Oospora lactis</name>
    <name type="synonym">Dipodascus geotrichum</name>
    <dbReference type="NCBI Taxonomy" id="1173061"/>
    <lineage>
        <taxon>Eukaryota</taxon>
        <taxon>Fungi</taxon>
        <taxon>Dikarya</taxon>
        <taxon>Ascomycota</taxon>
        <taxon>Saccharomycotina</taxon>
        <taxon>Dipodascomycetes</taxon>
        <taxon>Dipodascales</taxon>
        <taxon>Dipodascaceae</taxon>
        <taxon>Geotrichum</taxon>
    </lineage>
</organism>
<evidence type="ECO:0000256" key="1">
    <source>
        <dbReference type="SAM" id="MobiDB-lite"/>
    </source>
</evidence>